<reference evidence="1" key="1">
    <citation type="submission" date="2020-08" db="EMBL/GenBank/DDBJ databases">
        <authorList>
            <person name="Cejkova D."/>
            <person name="Kubasova T."/>
            <person name="Jahodarova E."/>
            <person name="Rychlik I."/>
        </authorList>
    </citation>
    <scope>NUCLEOTIDE SEQUENCE</scope>
    <source>
        <strain evidence="1">An824</strain>
    </source>
</reference>
<dbReference type="Pfam" id="PF13692">
    <property type="entry name" value="Glyco_trans_1_4"/>
    <property type="match status" value="1"/>
</dbReference>
<keyword evidence="2" id="KW-1185">Reference proteome</keyword>
<dbReference type="Proteomes" id="UP000706891">
    <property type="component" value="Unassembled WGS sequence"/>
</dbReference>
<accession>A0A938WNI9</accession>
<comment type="caution">
    <text evidence="1">The sequence shown here is derived from an EMBL/GenBank/DDBJ whole genome shotgun (WGS) entry which is preliminary data.</text>
</comment>
<name>A0A938WNI9_9BACT</name>
<proteinExistence type="predicted"/>
<organism evidence="1 2">
    <name type="scientific">Marseilla massiliensis</name>
    <dbReference type="NCBI Taxonomy" id="1841864"/>
    <lineage>
        <taxon>Bacteria</taxon>
        <taxon>Pseudomonadati</taxon>
        <taxon>Bacteroidota</taxon>
        <taxon>Bacteroidia</taxon>
        <taxon>Bacteroidales</taxon>
        <taxon>Prevotellaceae</taxon>
        <taxon>Marseilla</taxon>
    </lineage>
</organism>
<gene>
    <name evidence="1" type="ORF">H6A34_00285</name>
</gene>
<reference evidence="1" key="2">
    <citation type="journal article" date="2021" name="Sci. Rep.">
        <title>The distribution of antibiotic resistance genes in chicken gut microbiota commensals.</title>
        <authorList>
            <person name="Juricova H."/>
            <person name="Matiasovicova J."/>
            <person name="Kubasova T."/>
            <person name="Cejkova D."/>
            <person name="Rychlik I."/>
        </authorList>
    </citation>
    <scope>NUCLEOTIDE SEQUENCE</scope>
    <source>
        <strain evidence="1">An824</strain>
    </source>
</reference>
<dbReference type="EMBL" id="JACJJG010000001">
    <property type="protein sequence ID" value="MBM6672332.1"/>
    <property type="molecule type" value="Genomic_DNA"/>
</dbReference>
<evidence type="ECO:0000313" key="1">
    <source>
        <dbReference type="EMBL" id="MBM6672332.1"/>
    </source>
</evidence>
<sequence>MKYLIVQDWASTHGNHAGMVHMCNMLKMKYPNDYEIIIKGVPKEFKNSSSRLYNKIINLEQKFYLYHTYFYEYKKICKNMFDNLTDRDSIFLLEYCMPTTPQKRLAYYIKRKFPNVKLFALSHLTPTYFSDKNRYPKILKDWTPPIDKMLTLGSSLSQYFMENNIPKAKISTGFHYVDSAYYHKQTELQVSRSRLKIIMMGGMQRNYSMLAKLCEMTPYVDWIICRGRKPVDKYFENIPNAQLKGFLTEDELKNQMDIADISLNIMEDTVGSNVITTSLSMGLAMICSNVGSIRDYCNENNTIFCENNVDSFINAIETLNSDKDRVLKMKKESLKLSQIFTIEKLNNWFSNI</sequence>
<dbReference type="SUPFAM" id="SSF53756">
    <property type="entry name" value="UDP-Glycosyltransferase/glycogen phosphorylase"/>
    <property type="match status" value="1"/>
</dbReference>
<dbReference type="RefSeq" id="WP_205102742.1">
    <property type="nucleotide sequence ID" value="NZ_JACJJG010000001.1"/>
</dbReference>
<dbReference type="Gene3D" id="3.40.50.2000">
    <property type="entry name" value="Glycogen Phosphorylase B"/>
    <property type="match status" value="1"/>
</dbReference>
<dbReference type="AlphaFoldDB" id="A0A938WNI9"/>
<evidence type="ECO:0000313" key="2">
    <source>
        <dbReference type="Proteomes" id="UP000706891"/>
    </source>
</evidence>
<protein>
    <submittedName>
        <fullName evidence="1">Glycosyltransferase</fullName>
    </submittedName>
</protein>